<name>A0A9Q7XRV5_9BURK</name>
<dbReference type="InterPro" id="IPR029062">
    <property type="entry name" value="Class_I_gatase-like"/>
</dbReference>
<dbReference type="InterPro" id="IPR044992">
    <property type="entry name" value="ChyE-like"/>
</dbReference>
<dbReference type="GO" id="GO:0005829">
    <property type="term" value="C:cytosol"/>
    <property type="evidence" value="ECO:0007669"/>
    <property type="project" value="TreeGrafter"/>
</dbReference>
<dbReference type="PANTHER" id="PTHR42695:SF5">
    <property type="entry name" value="GLUTAMINE AMIDOTRANSFERASE YLR126C-RELATED"/>
    <property type="match status" value="1"/>
</dbReference>
<dbReference type="PROSITE" id="PS51273">
    <property type="entry name" value="GATASE_TYPE_1"/>
    <property type="match status" value="1"/>
</dbReference>
<accession>A0A9Q7XRV5</accession>
<reference evidence="2 3" key="1">
    <citation type="submission" date="2018-01" db="EMBL/GenBank/DDBJ databases">
        <authorList>
            <person name="Clerissi C."/>
        </authorList>
    </citation>
    <scope>NUCLEOTIDE SEQUENCE [LARGE SCALE GENOMIC DNA]</scope>
    <source>
        <strain evidence="2">Cupriavidus taiwanensis SWF 66322</strain>
    </source>
</reference>
<evidence type="ECO:0000313" key="3">
    <source>
        <dbReference type="Proteomes" id="UP000254259"/>
    </source>
</evidence>
<dbReference type="Proteomes" id="UP000254259">
    <property type="component" value="Chromosome CBM2636"/>
</dbReference>
<dbReference type="Pfam" id="PF00117">
    <property type="entry name" value="GATase"/>
    <property type="match status" value="1"/>
</dbReference>
<evidence type="ECO:0000259" key="1">
    <source>
        <dbReference type="Pfam" id="PF00117"/>
    </source>
</evidence>
<dbReference type="SUPFAM" id="SSF52317">
    <property type="entry name" value="Class I glutamine amidotransferase-like"/>
    <property type="match status" value="1"/>
</dbReference>
<organism evidence="2 3">
    <name type="scientific">Cupriavidus taiwanensis</name>
    <dbReference type="NCBI Taxonomy" id="164546"/>
    <lineage>
        <taxon>Bacteria</taxon>
        <taxon>Pseudomonadati</taxon>
        <taxon>Pseudomonadota</taxon>
        <taxon>Betaproteobacteria</taxon>
        <taxon>Burkholderiales</taxon>
        <taxon>Burkholderiaceae</taxon>
        <taxon>Cupriavidus</taxon>
    </lineage>
</organism>
<dbReference type="PANTHER" id="PTHR42695">
    <property type="entry name" value="GLUTAMINE AMIDOTRANSFERASE YLR126C-RELATED"/>
    <property type="match status" value="1"/>
</dbReference>
<feature type="domain" description="Glutamine amidotransferase" evidence="1">
    <location>
        <begin position="34"/>
        <end position="199"/>
    </location>
</feature>
<sequence length="249" mass="26389">MRAFVSLTPGKESLMTTRTTHVIQHVAFEHAGVIGNALRARGHTLRVFQAGVDELGPIASEPADLLLVLGGPIGVYETDAYPWLEAEIALIRQRLGAGGKLIGVCLGAQLIARAAGARVYPGPREIGWAPITPTPAGQDSALAELAAAQWEVLHWHGDTFDLPAGAQLLASTAAVPNQAYAIGNQVLALQFHPEVMPRDIEAWLIGHTVELGKAGIDPRTIRARTAQVGATVAAAGERMFARWLEQAGL</sequence>
<evidence type="ECO:0000313" key="2">
    <source>
        <dbReference type="EMBL" id="SPD64652.1"/>
    </source>
</evidence>
<dbReference type="Gene3D" id="3.40.50.880">
    <property type="match status" value="1"/>
</dbReference>
<dbReference type="InterPro" id="IPR017926">
    <property type="entry name" value="GATASE"/>
</dbReference>
<dbReference type="EMBL" id="LT984813">
    <property type="protein sequence ID" value="SPD64652.1"/>
    <property type="molecule type" value="Genomic_DNA"/>
</dbReference>
<dbReference type="AlphaFoldDB" id="A0A9Q7XRV5"/>
<dbReference type="NCBIfam" id="NF005458">
    <property type="entry name" value="PRK07053.1"/>
    <property type="match status" value="1"/>
</dbReference>
<protein>
    <submittedName>
        <fullName evidence="2">GMP synthase (Glutamine-hydrolysing)</fullName>
    </submittedName>
</protein>
<gene>
    <name evidence="2" type="ORF">CBM2636_11675</name>
</gene>
<dbReference type="CDD" id="cd01741">
    <property type="entry name" value="GATase1_1"/>
    <property type="match status" value="1"/>
</dbReference>
<proteinExistence type="predicted"/>